<accession>A0A6L2ME52</accession>
<reference evidence="1" key="1">
    <citation type="journal article" date="2019" name="Sci. Rep.">
        <title>Draft genome of Tanacetum cinerariifolium, the natural source of mosquito coil.</title>
        <authorList>
            <person name="Yamashiro T."/>
            <person name="Shiraishi A."/>
            <person name="Satake H."/>
            <person name="Nakayama K."/>
        </authorList>
    </citation>
    <scope>NUCLEOTIDE SEQUENCE</scope>
</reference>
<organism evidence="1">
    <name type="scientific">Tanacetum cinerariifolium</name>
    <name type="common">Dalmatian daisy</name>
    <name type="synonym">Chrysanthemum cinerariifolium</name>
    <dbReference type="NCBI Taxonomy" id="118510"/>
    <lineage>
        <taxon>Eukaryota</taxon>
        <taxon>Viridiplantae</taxon>
        <taxon>Streptophyta</taxon>
        <taxon>Embryophyta</taxon>
        <taxon>Tracheophyta</taxon>
        <taxon>Spermatophyta</taxon>
        <taxon>Magnoliopsida</taxon>
        <taxon>eudicotyledons</taxon>
        <taxon>Gunneridae</taxon>
        <taxon>Pentapetalae</taxon>
        <taxon>asterids</taxon>
        <taxon>campanulids</taxon>
        <taxon>Asterales</taxon>
        <taxon>Asteraceae</taxon>
        <taxon>Asteroideae</taxon>
        <taxon>Anthemideae</taxon>
        <taxon>Anthemidinae</taxon>
        <taxon>Tanacetum</taxon>
    </lineage>
</organism>
<evidence type="ECO:0000313" key="1">
    <source>
        <dbReference type="EMBL" id="GEU72158.1"/>
    </source>
</evidence>
<protein>
    <submittedName>
        <fullName evidence="1">Uncharacterized protein</fullName>
    </submittedName>
</protein>
<sequence length="214" mass="24149">MRELREDTFLGNKNDDAYEHVERLLDIVSFFNIPRVTHDAVMLLVFPITLTGAASFKEMARRVNQQGLSNDSSDGIAAITSKSDNLGRDIKKLKENVHDIQVGCENYRGAHLNKEYSLHEEVKNVKEVKYGKFGQSFLNNERNGARYFVGPPRYYHVLIIAHLSCKAIFANNKAPTDEASSKGTNDLHEVSFISDDNDKVFKETKEGLRGVLPC</sequence>
<name>A0A6L2ME52_TANCI</name>
<dbReference type="EMBL" id="BKCJ010006437">
    <property type="protein sequence ID" value="GEU72158.1"/>
    <property type="molecule type" value="Genomic_DNA"/>
</dbReference>
<proteinExistence type="predicted"/>
<comment type="caution">
    <text evidence="1">The sequence shown here is derived from an EMBL/GenBank/DDBJ whole genome shotgun (WGS) entry which is preliminary data.</text>
</comment>
<gene>
    <name evidence="1" type="ORF">Tci_044136</name>
</gene>
<dbReference type="AlphaFoldDB" id="A0A6L2ME52"/>